<accession>A0A0A5GM29</accession>
<comment type="caution">
    <text evidence="3">The sequence shown here is derived from an EMBL/GenBank/DDBJ whole genome shotgun (WGS) entry which is preliminary data.</text>
</comment>
<evidence type="ECO:0000313" key="4">
    <source>
        <dbReference type="Proteomes" id="UP000030528"/>
    </source>
</evidence>
<dbReference type="InterPro" id="IPR038548">
    <property type="entry name" value="SporV_AA_N_sf"/>
</dbReference>
<keyword evidence="1" id="KW-0812">Transmembrane</keyword>
<dbReference type="AlphaFoldDB" id="A0A0A5GM29"/>
<keyword evidence="1" id="KW-0472">Membrane</keyword>
<keyword evidence="1" id="KW-1133">Transmembrane helix</keyword>
<reference evidence="3 4" key="1">
    <citation type="submission" date="2013-08" db="EMBL/GenBank/DDBJ databases">
        <authorList>
            <person name="Huang J."/>
            <person name="Wang G."/>
        </authorList>
    </citation>
    <scope>NUCLEOTIDE SEQUENCE [LARGE SCALE GENOMIC DNA]</scope>
    <source>
        <strain evidence="3 4">JSM 076056</strain>
    </source>
</reference>
<dbReference type="InterPro" id="IPR021997">
    <property type="entry name" value="SporV_AA"/>
</dbReference>
<gene>
    <name evidence="3" type="ORF">N781_18195</name>
</gene>
<name>A0A0A5GM29_9BACI</name>
<organism evidence="3 4">
    <name type="scientific">Pontibacillus halophilus JSM 076056 = DSM 19796</name>
    <dbReference type="NCBI Taxonomy" id="1385510"/>
    <lineage>
        <taxon>Bacteria</taxon>
        <taxon>Bacillati</taxon>
        <taxon>Bacillota</taxon>
        <taxon>Bacilli</taxon>
        <taxon>Bacillales</taxon>
        <taxon>Bacillaceae</taxon>
        <taxon>Pontibacillus</taxon>
    </lineage>
</organism>
<dbReference type="EMBL" id="AVPE01000007">
    <property type="protein sequence ID" value="KGX92225.1"/>
    <property type="molecule type" value="Genomic_DNA"/>
</dbReference>
<feature type="domain" description="Stage V sporulation protein AA" evidence="2">
    <location>
        <begin position="4"/>
        <end position="90"/>
    </location>
</feature>
<evidence type="ECO:0000256" key="1">
    <source>
        <dbReference type="SAM" id="Phobius"/>
    </source>
</evidence>
<dbReference type="Proteomes" id="UP000030528">
    <property type="component" value="Unassembled WGS sequence"/>
</dbReference>
<evidence type="ECO:0000259" key="2">
    <source>
        <dbReference type="Pfam" id="PF12164"/>
    </source>
</evidence>
<keyword evidence="4" id="KW-1185">Reference proteome</keyword>
<dbReference type="Pfam" id="PF12164">
    <property type="entry name" value="SporV_AA"/>
    <property type="match status" value="1"/>
</dbReference>
<evidence type="ECO:0000313" key="3">
    <source>
        <dbReference type="EMBL" id="KGX92225.1"/>
    </source>
</evidence>
<dbReference type="eggNOG" id="ENOG502ZCB6">
    <property type="taxonomic scope" value="Bacteria"/>
</dbReference>
<dbReference type="STRING" id="1385510.GCA_000425205_00815"/>
<feature type="transmembrane region" description="Helical" evidence="1">
    <location>
        <begin position="97"/>
        <end position="120"/>
    </location>
</feature>
<dbReference type="RefSeq" id="WP_026799581.1">
    <property type="nucleotide sequence ID" value="NZ_AULI01000002.1"/>
</dbReference>
<dbReference type="OrthoDB" id="9782754at2"/>
<protein>
    <submittedName>
        <fullName evidence="3">Stage V sporulation protein AA</fullName>
    </submittedName>
</protein>
<feature type="transmembrane region" description="Helical" evidence="1">
    <location>
        <begin position="144"/>
        <end position="166"/>
    </location>
</feature>
<sequence>MSHQPVYLRMNYKIEANAGSPIRLKDIAKLSGERKLVQELKEIQLHTVTKEDRSLVILDVFNVIVELQKRFPEADFQPLGPGQTIVVIKQAKKKPSILIVLVIWVLLFIGAAMAIMNFHFDVSMEAVHQRIYYLLTGEEVNHPLWIQIPYSIGLGIGMILFFNHLFKKRINEEPSPLEVELFKYEQDLDSYVTYYENPHNRRDPDDEGN</sequence>
<dbReference type="Gene3D" id="2.60.480.10">
    <property type="entry name" value="eubacterium ventriosum atcc domain"/>
    <property type="match status" value="1"/>
</dbReference>
<proteinExistence type="predicted"/>